<dbReference type="STRING" id="485917.Phep_2244"/>
<feature type="chain" id="PRO_5002971945" evidence="3">
    <location>
        <begin position="21"/>
        <end position="1109"/>
    </location>
</feature>
<dbReference type="eggNOG" id="COG4206">
    <property type="taxonomic scope" value="Bacteria"/>
</dbReference>
<comment type="subcellular location">
    <subcellularLocation>
        <location evidence="1">Cell outer membrane</location>
        <topology evidence="1">Multi-pass membrane protein</topology>
    </subcellularLocation>
</comment>
<dbReference type="InterPro" id="IPR037066">
    <property type="entry name" value="Plug_dom_sf"/>
</dbReference>
<evidence type="ECO:0000259" key="4">
    <source>
        <dbReference type="Pfam" id="PF00593"/>
    </source>
</evidence>
<accession>C6XY30</accession>
<comment type="similarity">
    <text evidence="1 2">Belongs to the TonB-dependent receptor family.</text>
</comment>
<keyword evidence="7" id="KW-1185">Reference proteome</keyword>
<dbReference type="GO" id="GO:0009279">
    <property type="term" value="C:cell outer membrane"/>
    <property type="evidence" value="ECO:0007669"/>
    <property type="project" value="UniProtKB-SubCell"/>
</dbReference>
<evidence type="ECO:0000256" key="3">
    <source>
        <dbReference type="SAM" id="SignalP"/>
    </source>
</evidence>
<dbReference type="InterPro" id="IPR039426">
    <property type="entry name" value="TonB-dep_rcpt-like"/>
</dbReference>
<proteinExistence type="inferred from homology"/>
<dbReference type="RefSeq" id="WP_015808061.1">
    <property type="nucleotide sequence ID" value="NC_013061.1"/>
</dbReference>
<evidence type="ECO:0000313" key="6">
    <source>
        <dbReference type="EMBL" id="ACU04448.1"/>
    </source>
</evidence>
<evidence type="ECO:0000256" key="2">
    <source>
        <dbReference type="RuleBase" id="RU003357"/>
    </source>
</evidence>
<dbReference type="InterPro" id="IPR023996">
    <property type="entry name" value="TonB-dep_OMP_SusC/RagA"/>
</dbReference>
<evidence type="ECO:0000313" key="7">
    <source>
        <dbReference type="Proteomes" id="UP000000852"/>
    </source>
</evidence>
<dbReference type="InterPro" id="IPR008969">
    <property type="entry name" value="CarboxyPept-like_regulatory"/>
</dbReference>
<keyword evidence="1" id="KW-0998">Cell outer membrane</keyword>
<keyword evidence="1" id="KW-0812">Transmembrane</keyword>
<dbReference type="SUPFAM" id="SSF56935">
    <property type="entry name" value="Porins"/>
    <property type="match status" value="1"/>
</dbReference>
<dbReference type="InterPro" id="IPR023997">
    <property type="entry name" value="TonB-dep_OMP_SusC/RagA_CS"/>
</dbReference>
<dbReference type="KEGG" id="phe:Phep_2244"/>
<keyword evidence="6" id="KW-0675">Receptor</keyword>
<dbReference type="Pfam" id="PF07715">
    <property type="entry name" value="Plug"/>
    <property type="match status" value="1"/>
</dbReference>
<organism evidence="6 7">
    <name type="scientific">Pedobacter heparinus (strain ATCC 13125 / DSM 2366 / CIP 104194 / JCM 7457 / NBRC 12017 / NCIMB 9290 / NRRL B-14731 / HIM 762-3)</name>
    <dbReference type="NCBI Taxonomy" id="485917"/>
    <lineage>
        <taxon>Bacteria</taxon>
        <taxon>Pseudomonadati</taxon>
        <taxon>Bacteroidota</taxon>
        <taxon>Sphingobacteriia</taxon>
        <taxon>Sphingobacteriales</taxon>
        <taxon>Sphingobacteriaceae</taxon>
        <taxon>Pedobacter</taxon>
    </lineage>
</organism>
<sequence>MKFVLILLFPLFALLNTVDAQKITLSEKDVPLEKVFKEIRRQSGYNFIYNSQMLKEANPVSIVVKNAGLKSVLDLCFAGQPITYLINRNTVVVKWRQQPAAPANQLQLIKGLVRDEQKAALPGVSVYLKDEKKGTVTDADGRYMLEVPDDTGILVFSYMGFQSKEIAVSSGGYAIVDLQEDTKGLAELVVVGYGTQKKLTVTGSVSSVKGSELRQNPSASLQNTLSGRLPGFFSQQRSGIPGSDGAAFYIRGVSTFSNGAGANQPLIIVDDVESTYDQVARIDANEIESISILKDASTTAVYGIKGANGVMVITTRRGQAGPAKISLRTETGFQQPTKVPEYLNSYRTALLRNEALANDGLAAEFSAADLEHFRLGDDPYGHPDINWYETLFKDFSTQWRNNLDISGGTENTRYFVSLGSLWQNGMLRNFGEASDVNNDYSYKRYNFRSNLDVNLTKTLSLRFDLSGNIGRTNTPNVPGPFSRNDVFFEVSNYQFLPPYVYPIYNPDGSYGFSNRVRDRINNVVGRLSLDGYQRNFENNLNFVANAVQKLDVLTKGLSVKANLSYASSQSSSRNLTRDLFPSFIYNPADDSYTPRDESVFRVQKYRLQYGTGNMLRRLNTQLMLNYDRSFDQHHLYGLALFNQMTDIAPNTDTQYDYVPSNSRGFTARLGYDYKSRYLLEFNMAYNGTDRFVGNKRYGLFPAVSAGWNVASEPFMKGLKAVQLLKLRGSYGMVGSDVVSGGKYLYKQSYDRGGTTSFGYSHNAYSGIVEGTLGNADVSWEKERKANIGIDLLMWGGKLGATIDYFDNYRYDILTPRNGVSSIFGQALPVMNVGEVSNKGYEVELTHNNRINDKLNYTIRGNISVARNKILYQDEAEPAFPWLRQTGHSIGSIAVYTFNGFYRDAADVQANPAPNGIVPKPGDMKYKDLNGDGLIDSYDKSYVGYPNLPDTNYGLSLGLNYGAFSLNVLFQGAANFNIRGTAAAIDAFQSNLQPLHEKRWTPETAETAAYPRLSSIIGGLNSSTDYPSTYWLVPGDYLRLRSAELSYSLPQGMVKRLRMQSARIYTNGYNLITWSKIDKRYQLDPEASSGGDKYPYPPQRIYNIGLMLSF</sequence>
<evidence type="ECO:0000259" key="5">
    <source>
        <dbReference type="Pfam" id="PF07715"/>
    </source>
</evidence>
<dbReference type="FunFam" id="2.170.130.10:FF:000003">
    <property type="entry name" value="SusC/RagA family TonB-linked outer membrane protein"/>
    <property type="match status" value="1"/>
</dbReference>
<dbReference type="Proteomes" id="UP000000852">
    <property type="component" value="Chromosome"/>
</dbReference>
<keyword evidence="1 2" id="KW-0472">Membrane</keyword>
<feature type="domain" description="TonB-dependent receptor-like beta-barrel" evidence="4">
    <location>
        <begin position="499"/>
        <end position="987"/>
    </location>
</feature>
<gene>
    <name evidence="6" type="ordered locus">Phep_2244</name>
</gene>
<dbReference type="HOGENOM" id="CLU_004317_1_0_10"/>
<dbReference type="NCBIfam" id="TIGR04056">
    <property type="entry name" value="OMP_RagA_SusC"/>
    <property type="match status" value="1"/>
</dbReference>
<keyword evidence="2" id="KW-0798">TonB box</keyword>
<dbReference type="InterPro" id="IPR000531">
    <property type="entry name" value="Beta-barrel_TonB"/>
</dbReference>
<dbReference type="Pfam" id="PF13715">
    <property type="entry name" value="CarbopepD_reg_2"/>
    <property type="match status" value="1"/>
</dbReference>
<protein>
    <submittedName>
        <fullName evidence="6">TonB-dependent receptor plug</fullName>
    </submittedName>
</protein>
<keyword evidence="3" id="KW-0732">Signal</keyword>
<evidence type="ECO:0000256" key="1">
    <source>
        <dbReference type="PROSITE-ProRule" id="PRU01360"/>
    </source>
</evidence>
<dbReference type="Gene3D" id="2.170.130.10">
    <property type="entry name" value="TonB-dependent receptor, plug domain"/>
    <property type="match status" value="1"/>
</dbReference>
<keyword evidence="1" id="KW-0813">Transport</keyword>
<feature type="signal peptide" evidence="3">
    <location>
        <begin position="1"/>
        <end position="20"/>
    </location>
</feature>
<dbReference type="Pfam" id="PF00593">
    <property type="entry name" value="TonB_dep_Rec_b-barrel"/>
    <property type="match status" value="1"/>
</dbReference>
<dbReference type="InterPro" id="IPR012910">
    <property type="entry name" value="Plug_dom"/>
</dbReference>
<reference evidence="6 7" key="1">
    <citation type="journal article" date="2009" name="Stand. Genomic Sci.">
        <title>Complete genome sequence of Pedobacter heparinus type strain (HIM 762-3).</title>
        <authorList>
            <person name="Han C."/>
            <person name="Spring S."/>
            <person name="Lapidus A."/>
            <person name="Del Rio T.G."/>
            <person name="Tice H."/>
            <person name="Copeland A."/>
            <person name="Cheng J.F."/>
            <person name="Lucas S."/>
            <person name="Chen F."/>
            <person name="Nolan M."/>
            <person name="Bruce D."/>
            <person name="Goodwin L."/>
            <person name="Pitluck S."/>
            <person name="Ivanova N."/>
            <person name="Mavromatis K."/>
            <person name="Mikhailova N."/>
            <person name="Pati A."/>
            <person name="Chen A."/>
            <person name="Palaniappan K."/>
            <person name="Land M."/>
            <person name="Hauser L."/>
            <person name="Chang Y.J."/>
            <person name="Jeffries C.C."/>
            <person name="Saunders E."/>
            <person name="Chertkov O."/>
            <person name="Brettin T."/>
            <person name="Goker M."/>
            <person name="Rohde M."/>
            <person name="Bristow J."/>
            <person name="Eisen J.A."/>
            <person name="Markowitz V."/>
            <person name="Hugenholtz P."/>
            <person name="Kyrpides N.C."/>
            <person name="Klenk H.P."/>
            <person name="Detter J.C."/>
        </authorList>
    </citation>
    <scope>NUCLEOTIDE SEQUENCE [LARGE SCALE GENOMIC DNA]</scope>
    <source>
        <strain evidence="7">ATCC 13125 / DSM 2366 / CIP 104194 / JCM 7457 / NBRC 12017 / NCIMB 9290 / NRRL B-14731 / HIM 762-3</strain>
    </source>
</reference>
<dbReference type="Gene3D" id="2.60.40.1120">
    <property type="entry name" value="Carboxypeptidase-like, regulatory domain"/>
    <property type="match status" value="1"/>
</dbReference>
<feature type="domain" description="TonB-dependent receptor plug" evidence="5">
    <location>
        <begin position="198"/>
        <end position="310"/>
    </location>
</feature>
<dbReference type="NCBIfam" id="TIGR04057">
    <property type="entry name" value="SusC_RagA_signa"/>
    <property type="match status" value="1"/>
</dbReference>
<dbReference type="SUPFAM" id="SSF49464">
    <property type="entry name" value="Carboxypeptidase regulatory domain-like"/>
    <property type="match status" value="1"/>
</dbReference>
<name>C6XY30_PEDHD</name>
<dbReference type="PROSITE" id="PS52016">
    <property type="entry name" value="TONB_DEPENDENT_REC_3"/>
    <property type="match status" value="1"/>
</dbReference>
<dbReference type="EMBL" id="CP001681">
    <property type="protein sequence ID" value="ACU04448.1"/>
    <property type="molecule type" value="Genomic_DNA"/>
</dbReference>
<dbReference type="AlphaFoldDB" id="C6XY30"/>
<keyword evidence="1" id="KW-1134">Transmembrane beta strand</keyword>